<evidence type="ECO:0000256" key="4">
    <source>
        <dbReference type="ARBA" id="ARBA00022967"/>
    </source>
</evidence>
<dbReference type="GO" id="GO:0016887">
    <property type="term" value="F:ATP hydrolysis activity"/>
    <property type="evidence" value="ECO:0007669"/>
    <property type="project" value="InterPro"/>
</dbReference>
<dbReference type="Pfam" id="PF00005">
    <property type="entry name" value="ABC_tran"/>
    <property type="match status" value="1"/>
</dbReference>
<dbReference type="SUPFAM" id="SSF52540">
    <property type="entry name" value="P-loop containing nucleoside triphosphate hydrolases"/>
    <property type="match status" value="1"/>
</dbReference>
<evidence type="ECO:0000313" key="6">
    <source>
        <dbReference type="EMBL" id="HIT95057.1"/>
    </source>
</evidence>
<dbReference type="PROSITE" id="PS50893">
    <property type="entry name" value="ABC_TRANSPORTER_2"/>
    <property type="match status" value="1"/>
</dbReference>
<name>A0A9D1H710_9FIRM</name>
<dbReference type="InterPro" id="IPR003593">
    <property type="entry name" value="AAA+_ATPase"/>
</dbReference>
<dbReference type="InterPro" id="IPR027417">
    <property type="entry name" value="P-loop_NTPase"/>
</dbReference>
<dbReference type="PROSITE" id="PS00211">
    <property type="entry name" value="ABC_TRANSPORTER_1"/>
    <property type="match status" value="1"/>
</dbReference>
<dbReference type="PANTHER" id="PTHR42794">
    <property type="entry name" value="HEMIN IMPORT ATP-BINDING PROTEIN HMUV"/>
    <property type="match status" value="1"/>
</dbReference>
<gene>
    <name evidence="6" type="ORF">IAC43_07710</name>
</gene>
<keyword evidence="1" id="KW-0813">Transport</keyword>
<dbReference type="GO" id="GO:0005524">
    <property type="term" value="F:ATP binding"/>
    <property type="evidence" value="ECO:0007669"/>
    <property type="project" value="UniProtKB-KW"/>
</dbReference>
<dbReference type="FunFam" id="3.40.50.300:FF:000134">
    <property type="entry name" value="Iron-enterobactin ABC transporter ATP-binding protein"/>
    <property type="match status" value="1"/>
</dbReference>
<dbReference type="Gene3D" id="3.40.50.300">
    <property type="entry name" value="P-loop containing nucleotide triphosphate hydrolases"/>
    <property type="match status" value="1"/>
</dbReference>
<comment type="caution">
    <text evidence="6">The sequence shown here is derived from an EMBL/GenBank/DDBJ whole genome shotgun (WGS) entry which is preliminary data.</text>
</comment>
<reference evidence="6" key="2">
    <citation type="journal article" date="2021" name="PeerJ">
        <title>Extensive microbial diversity within the chicken gut microbiome revealed by metagenomics and culture.</title>
        <authorList>
            <person name="Gilroy R."/>
            <person name="Ravi A."/>
            <person name="Getino M."/>
            <person name="Pursley I."/>
            <person name="Horton D.L."/>
            <person name="Alikhan N.F."/>
            <person name="Baker D."/>
            <person name="Gharbi K."/>
            <person name="Hall N."/>
            <person name="Watson M."/>
            <person name="Adriaenssens E.M."/>
            <person name="Foster-Nyarko E."/>
            <person name="Jarju S."/>
            <person name="Secka A."/>
            <person name="Antonio M."/>
            <person name="Oren A."/>
            <person name="Chaudhuri R.R."/>
            <person name="La Ragione R."/>
            <person name="Hildebrand F."/>
            <person name="Pallen M.J."/>
        </authorList>
    </citation>
    <scope>NUCLEOTIDE SEQUENCE</scope>
    <source>
        <strain evidence="6">ChiBcec7-5410</strain>
    </source>
</reference>
<dbReference type="SMART" id="SM00382">
    <property type="entry name" value="AAA"/>
    <property type="match status" value="1"/>
</dbReference>
<keyword evidence="4" id="KW-1278">Translocase</keyword>
<dbReference type="PANTHER" id="PTHR42794:SF1">
    <property type="entry name" value="HEMIN IMPORT ATP-BINDING PROTEIN HMUV"/>
    <property type="match status" value="1"/>
</dbReference>
<dbReference type="EMBL" id="DVLW01000212">
    <property type="protein sequence ID" value="HIT95057.1"/>
    <property type="molecule type" value="Genomic_DNA"/>
</dbReference>
<evidence type="ECO:0000256" key="3">
    <source>
        <dbReference type="ARBA" id="ARBA00022840"/>
    </source>
</evidence>
<protein>
    <submittedName>
        <fullName evidence="6">ABC transporter ATP-binding protein</fullName>
    </submittedName>
</protein>
<dbReference type="InterPro" id="IPR003439">
    <property type="entry name" value="ABC_transporter-like_ATP-bd"/>
</dbReference>
<feature type="domain" description="ABC transporter" evidence="5">
    <location>
        <begin position="3"/>
        <end position="238"/>
    </location>
</feature>
<evidence type="ECO:0000256" key="2">
    <source>
        <dbReference type="ARBA" id="ARBA00022741"/>
    </source>
</evidence>
<organism evidence="6 7">
    <name type="scientific">Candidatus Faecivivens stercoripullorum</name>
    <dbReference type="NCBI Taxonomy" id="2840805"/>
    <lineage>
        <taxon>Bacteria</taxon>
        <taxon>Bacillati</taxon>
        <taxon>Bacillota</taxon>
        <taxon>Clostridia</taxon>
        <taxon>Eubacteriales</taxon>
        <taxon>Oscillospiraceae</taxon>
        <taxon>Oscillospiraceae incertae sedis</taxon>
        <taxon>Candidatus Faecivivens</taxon>
    </lineage>
</organism>
<evidence type="ECO:0000259" key="5">
    <source>
        <dbReference type="PROSITE" id="PS50893"/>
    </source>
</evidence>
<dbReference type="AlphaFoldDB" id="A0A9D1H710"/>
<dbReference type="Proteomes" id="UP000824160">
    <property type="component" value="Unassembled WGS sequence"/>
</dbReference>
<sequence length="260" mass="28203">MKLVVDRLSFGYPHGEQLLKEVSFSAQNGELISLLGPNGTGKTTLFRCILGQLRATGEILLDGEPLATLSPRALAGKVAYIPQSHSPAFSYPVEEMILMGAAAGLKWFQQPGKAERAKLEEVIDSLGLEPLRNRAFDTLSGGEQQLVMMARAMMTDARVWLLDEPAANLDYGNQTRLLLLLQQLAEKGYLLIQSTHSPQQAALYSSRVLALADGKLAGDGEPAKVLDADLIQTLYGLNVKVCDIPSGGREVRVFLPDLSK</sequence>
<evidence type="ECO:0000256" key="1">
    <source>
        <dbReference type="ARBA" id="ARBA00022448"/>
    </source>
</evidence>
<reference evidence="6" key="1">
    <citation type="submission" date="2020-10" db="EMBL/GenBank/DDBJ databases">
        <authorList>
            <person name="Gilroy R."/>
        </authorList>
    </citation>
    <scope>NUCLEOTIDE SEQUENCE</scope>
    <source>
        <strain evidence="6">ChiBcec7-5410</strain>
    </source>
</reference>
<accession>A0A9D1H710</accession>
<keyword evidence="2" id="KW-0547">Nucleotide-binding</keyword>
<proteinExistence type="predicted"/>
<keyword evidence="3 6" id="KW-0067">ATP-binding</keyword>
<dbReference type="CDD" id="cd03214">
    <property type="entry name" value="ABC_Iron-Siderophores_B12_Hemin"/>
    <property type="match status" value="1"/>
</dbReference>
<dbReference type="InterPro" id="IPR017871">
    <property type="entry name" value="ABC_transporter-like_CS"/>
</dbReference>
<evidence type="ECO:0000313" key="7">
    <source>
        <dbReference type="Proteomes" id="UP000824160"/>
    </source>
</evidence>